<dbReference type="SUPFAM" id="SSF88659">
    <property type="entry name" value="Sigma3 and sigma4 domains of RNA polymerase sigma factors"/>
    <property type="match status" value="1"/>
</dbReference>
<evidence type="ECO:0000313" key="2">
    <source>
        <dbReference type="Proteomes" id="UP000182375"/>
    </source>
</evidence>
<dbReference type="STRING" id="67331.SAMN04490357_0004"/>
<dbReference type="Gene3D" id="1.10.10.10">
    <property type="entry name" value="Winged helix-like DNA-binding domain superfamily/Winged helix DNA-binding domain"/>
    <property type="match status" value="1"/>
</dbReference>
<dbReference type="InterPro" id="IPR013324">
    <property type="entry name" value="RNA_pol_sigma_r3/r4-like"/>
</dbReference>
<dbReference type="GeneID" id="95509342"/>
<reference evidence="1 2" key="1">
    <citation type="submission" date="2016-10" db="EMBL/GenBank/DDBJ databases">
        <authorList>
            <person name="de Groot N.N."/>
        </authorList>
    </citation>
    <scope>NUCLEOTIDE SEQUENCE [LARGE SCALE GENOMIC DNA]</scope>
    <source>
        <strain evidence="1 2">DSM 40306</strain>
    </source>
</reference>
<sequence>MSAQVGAVAVRQVVRQSGQTAQAPEKQLSLKAQRRLRGEAIRGNGPGGRRLGRGEDVRLEPRASVRLGELYAEYGEGLVHYARRKLMNRGTPAGVVVHLAEEIAQDAWVEIARTGAKDLLAPDAGSRYSADETRWMLWRRVKDRILAHYKRSASYETAVDWDDKQTCAVLCPLLEETLSERCQLGALTGPMAQMVAALPEAEREALLTLAYAVPVDRARELLVETGAVGKLEKLVARAVLLLLIDNPELSGPRTPMHELEDWERAALHRVSWAQRQLLLRLDDFPRQALLLHLVDGLTGPQISERLGVPRGRVLSVVSGCAVLVAGVES</sequence>
<dbReference type="AlphaFoldDB" id="A0A1H4I6Q8"/>
<organism evidence="1 2">
    <name type="scientific">Streptomyces misionensis</name>
    <dbReference type="NCBI Taxonomy" id="67331"/>
    <lineage>
        <taxon>Bacteria</taxon>
        <taxon>Bacillati</taxon>
        <taxon>Actinomycetota</taxon>
        <taxon>Actinomycetes</taxon>
        <taxon>Kitasatosporales</taxon>
        <taxon>Streptomycetaceae</taxon>
        <taxon>Streptomyces</taxon>
    </lineage>
</organism>
<name>A0A1H4I6Q8_9ACTN</name>
<protein>
    <submittedName>
        <fullName evidence="1">Uncharacterized protein</fullName>
    </submittedName>
</protein>
<dbReference type="EMBL" id="FNTD01000001">
    <property type="protein sequence ID" value="SEB29446.1"/>
    <property type="molecule type" value="Genomic_DNA"/>
</dbReference>
<dbReference type="Proteomes" id="UP000182375">
    <property type="component" value="Unassembled WGS sequence"/>
</dbReference>
<dbReference type="InterPro" id="IPR036388">
    <property type="entry name" value="WH-like_DNA-bd_sf"/>
</dbReference>
<dbReference type="RefSeq" id="WP_143060376.1">
    <property type="nucleotide sequence ID" value="NZ_FNTD01000001.1"/>
</dbReference>
<accession>A0A1H4I6Q8</accession>
<proteinExistence type="predicted"/>
<evidence type="ECO:0000313" key="1">
    <source>
        <dbReference type="EMBL" id="SEB29446.1"/>
    </source>
</evidence>
<gene>
    <name evidence="1" type="ORF">SAMN04490357_0004</name>
</gene>